<evidence type="ECO:0000256" key="3">
    <source>
        <dbReference type="ARBA" id="ARBA00022692"/>
    </source>
</evidence>
<dbReference type="PROSITE" id="PS51382">
    <property type="entry name" value="SPX"/>
    <property type="match status" value="1"/>
</dbReference>
<organism evidence="11 12">
    <name type="scientific">Alectoria fallacina</name>
    <dbReference type="NCBI Taxonomy" id="1903189"/>
    <lineage>
        <taxon>Eukaryota</taxon>
        <taxon>Fungi</taxon>
        <taxon>Dikarya</taxon>
        <taxon>Ascomycota</taxon>
        <taxon>Pezizomycotina</taxon>
        <taxon>Lecanoromycetes</taxon>
        <taxon>OSLEUM clade</taxon>
        <taxon>Lecanoromycetidae</taxon>
        <taxon>Lecanorales</taxon>
        <taxon>Lecanorineae</taxon>
        <taxon>Parmeliaceae</taxon>
        <taxon>Alectoria</taxon>
    </lineage>
</organism>
<feature type="coiled-coil region" evidence="6">
    <location>
        <begin position="314"/>
        <end position="354"/>
    </location>
</feature>
<feature type="domain" description="SPX" evidence="10">
    <location>
        <begin position="1"/>
        <end position="500"/>
    </location>
</feature>
<feature type="transmembrane region" description="Helical" evidence="8">
    <location>
        <begin position="642"/>
        <end position="659"/>
    </location>
</feature>
<feature type="compositionally biased region" description="Polar residues" evidence="7">
    <location>
        <begin position="966"/>
        <end position="999"/>
    </location>
</feature>
<feature type="region of interest" description="Disordered" evidence="7">
    <location>
        <begin position="194"/>
        <end position="214"/>
    </location>
</feature>
<evidence type="ECO:0000256" key="5">
    <source>
        <dbReference type="ARBA" id="ARBA00023136"/>
    </source>
</evidence>
<feature type="transmembrane region" description="Helical" evidence="8">
    <location>
        <begin position="595"/>
        <end position="613"/>
    </location>
</feature>
<dbReference type="Pfam" id="PF03105">
    <property type="entry name" value="SPX"/>
    <property type="match status" value="1"/>
</dbReference>
<evidence type="ECO:0000313" key="11">
    <source>
        <dbReference type="EMBL" id="CAF9914752.1"/>
    </source>
</evidence>
<gene>
    <name evidence="11" type="ORF">ALECFALPRED_009692</name>
</gene>
<dbReference type="GO" id="GO:0016036">
    <property type="term" value="P:cellular response to phosphate starvation"/>
    <property type="evidence" value="ECO:0007669"/>
    <property type="project" value="TreeGrafter"/>
</dbReference>
<keyword evidence="12" id="KW-1185">Reference proteome</keyword>
<feature type="transmembrane region" description="Helical" evidence="8">
    <location>
        <begin position="819"/>
        <end position="843"/>
    </location>
</feature>
<protein>
    <recommendedName>
        <fullName evidence="13">Xenotropic and polytropic retrovirus receptor 1</fullName>
    </recommendedName>
</protein>
<evidence type="ECO:0000256" key="7">
    <source>
        <dbReference type="SAM" id="MobiDB-lite"/>
    </source>
</evidence>
<feature type="region of interest" description="Disordered" evidence="7">
    <location>
        <begin position="407"/>
        <end position="446"/>
    </location>
</feature>
<feature type="compositionally biased region" description="Gly residues" evidence="7">
    <location>
        <begin position="1059"/>
        <end position="1068"/>
    </location>
</feature>
<evidence type="ECO:0000256" key="8">
    <source>
        <dbReference type="SAM" id="Phobius"/>
    </source>
</evidence>
<comment type="caution">
    <text evidence="11">The sequence shown here is derived from an EMBL/GenBank/DDBJ whole genome shotgun (WGS) entry which is preliminary data.</text>
</comment>
<sequence>MKFAKELEQDLVPEWRAKYFDYKIGKKKVKAVARALKNVNQTPRTPGRQLPSNLLNNAFQSPIRNHAAVHTSSAQNTPEHRASALTSYGSAKDTLRDGPTSSQIGPYEEGSSEDSSEGRRVSAPLTIPGQGTSQKAIDESVSLWDSGVVTNYGSIIATPPSRNIPMGPPSLELPDPALSPSEEAFPRHNRAWRQSRFNPNPHTTPPPMRNDGKPGDAYEVGKTRMPSKLDSSQLLSNKQNLFKTRRTMSTPGGVITSPRPPLIRRLFSTAGLESPQLGDVPLEAYKEFDLRQAEYFTFLDKEMEKIDSFYKMKEAQASKRLQALREQLHVMRDRRMQELRAEQMAKERARLEHERIASSGHAGIPNKLTLNQRNGQHNRAVSSALKWMEPIENAIGVGPSRIGRVTKSMQQWSSPSGPQAQYPQQSNRPDSWRDFSRRPTHPDDVPYRAAKRKLKLALQEFYRGLELLKSYALLNRTAFRKINKKYDKAIKARPTGRYMSEKVNKSWFVQSEVLEGQIVAVEDLYARYFERNNHKIAVGKLRSKSARAGDFSGSVFRNGLLLASGLVFGIQGIVYGADHLSNPNPSVSIDASYLLQIYAGYFLGLFLFLLFCLDCKVWTKAKINYPFIFEFDSRHNLDWRQLTELPCLFLCLLGFFMWLNFQQSNADVMFLYWPVVLIGLTVVILFIPAPILYHRSREWWAYSNFRLLLAGLYPVEFRDFFLGDMYCSQTYSTGNLELFFCLYAKAWNNPGQCNSTHSRLLGFFSTIPGIWRALQCLRRYYDTRNAFPHLVNCGKYTFTILFYMSLSLYRIDRADSLKALFITFATINSIYCSIWDLAMDWSLCNPYAQHPFLRDVLGYKRPWVYYLAMILDPILRFNWVFYAIFSDELQHSALLSFFVGFSEVCRRGIWTLFRVENEHCTNVGRFRASRDVPLPYDITPPSPSTAEEEEPHPHPPPEQPLRTAPFQASPSSAGISSNLEAQPQSGSLRRRQTAMNTPIQRGIARVGTIMTRAHAQDFERKRRPDVPETASPYHGAQVAEVESSDDEEEEDEEEEEGSEGTGGGTGGDGGEERRADEEDVQNVQDAGEILRRHQSATE</sequence>
<dbReference type="PANTHER" id="PTHR10783">
    <property type="entry name" value="XENOTROPIC AND POLYTROPIC RETROVIRUS RECEPTOR 1-RELATED"/>
    <property type="match status" value="1"/>
</dbReference>
<dbReference type="OrthoDB" id="9970435at2759"/>
<dbReference type="GO" id="GO:0005886">
    <property type="term" value="C:plasma membrane"/>
    <property type="evidence" value="ECO:0007669"/>
    <property type="project" value="TreeGrafter"/>
</dbReference>
<evidence type="ECO:0000256" key="2">
    <source>
        <dbReference type="ARBA" id="ARBA00009665"/>
    </source>
</evidence>
<feature type="compositionally biased region" description="Basic and acidic residues" evidence="7">
    <location>
        <begin position="430"/>
        <end position="446"/>
    </location>
</feature>
<keyword evidence="6" id="KW-0175">Coiled coil</keyword>
<dbReference type="PANTHER" id="PTHR10783:SF103">
    <property type="entry name" value="SOLUTE CARRIER FAMILY 53 MEMBER 1"/>
    <property type="match status" value="1"/>
</dbReference>
<feature type="transmembrane region" description="Helical" evidence="8">
    <location>
        <begin position="671"/>
        <end position="693"/>
    </location>
</feature>
<evidence type="ECO:0000256" key="1">
    <source>
        <dbReference type="ARBA" id="ARBA00004141"/>
    </source>
</evidence>
<feature type="transmembrane region" description="Helical" evidence="8">
    <location>
        <begin position="863"/>
        <end position="885"/>
    </location>
</feature>
<evidence type="ECO:0008006" key="13">
    <source>
        <dbReference type="Google" id="ProtNLM"/>
    </source>
</evidence>
<feature type="domain" description="EXS" evidence="9">
    <location>
        <begin position="752"/>
        <end position="946"/>
    </location>
</feature>
<dbReference type="GO" id="GO:0006817">
    <property type="term" value="P:phosphate ion transport"/>
    <property type="evidence" value="ECO:0007669"/>
    <property type="project" value="TreeGrafter"/>
</dbReference>
<feature type="compositionally biased region" description="Basic and acidic residues" evidence="7">
    <location>
        <begin position="1014"/>
        <end position="1026"/>
    </location>
</feature>
<comment type="subcellular location">
    <subcellularLocation>
        <location evidence="1">Membrane</location>
        <topology evidence="1">Multi-pass membrane protein</topology>
    </subcellularLocation>
</comment>
<keyword evidence="3 8" id="KW-0812">Transmembrane</keyword>
<dbReference type="EMBL" id="CAJPDR010000074">
    <property type="protein sequence ID" value="CAF9914752.1"/>
    <property type="molecule type" value="Genomic_DNA"/>
</dbReference>
<dbReference type="GO" id="GO:0000822">
    <property type="term" value="F:inositol hexakisphosphate binding"/>
    <property type="evidence" value="ECO:0007669"/>
    <property type="project" value="TreeGrafter"/>
</dbReference>
<feature type="compositionally biased region" description="Acidic residues" evidence="7">
    <location>
        <begin position="1042"/>
        <end position="1058"/>
    </location>
</feature>
<feature type="region of interest" description="Disordered" evidence="7">
    <location>
        <begin position="69"/>
        <end position="134"/>
    </location>
</feature>
<evidence type="ECO:0000256" key="4">
    <source>
        <dbReference type="ARBA" id="ARBA00022989"/>
    </source>
</evidence>
<evidence type="ECO:0000256" key="6">
    <source>
        <dbReference type="SAM" id="Coils"/>
    </source>
</evidence>
<keyword evidence="4 8" id="KW-1133">Transmembrane helix</keyword>
<dbReference type="Proteomes" id="UP000664203">
    <property type="component" value="Unassembled WGS sequence"/>
</dbReference>
<proteinExistence type="inferred from homology"/>
<feature type="compositionally biased region" description="Polar residues" evidence="7">
    <location>
        <begin position="407"/>
        <end position="429"/>
    </location>
</feature>
<dbReference type="CDD" id="cd14475">
    <property type="entry name" value="SPX_SYG1_like"/>
    <property type="match status" value="1"/>
</dbReference>
<dbReference type="PROSITE" id="PS51380">
    <property type="entry name" value="EXS"/>
    <property type="match status" value="1"/>
</dbReference>
<dbReference type="InterPro" id="IPR004342">
    <property type="entry name" value="EXS_C"/>
</dbReference>
<evidence type="ECO:0000259" key="10">
    <source>
        <dbReference type="PROSITE" id="PS51382"/>
    </source>
</evidence>
<feature type="region of interest" description="Disordered" evidence="7">
    <location>
        <begin position="934"/>
        <end position="1098"/>
    </location>
</feature>
<keyword evidence="5 8" id="KW-0472">Membrane</keyword>
<reference evidence="11" key="1">
    <citation type="submission" date="2021-03" db="EMBL/GenBank/DDBJ databases">
        <authorList>
            <person name="Tagirdzhanova G."/>
        </authorList>
    </citation>
    <scope>NUCLEOTIDE SEQUENCE</scope>
</reference>
<name>A0A8H3I4J6_9LECA</name>
<dbReference type="InterPro" id="IPR004331">
    <property type="entry name" value="SPX_dom"/>
</dbReference>
<comment type="similarity">
    <text evidence="2">Belongs to the SYG1 (TC 2.A.94) family.</text>
</comment>
<accession>A0A8H3I4J6</accession>
<feature type="transmembrane region" description="Helical" evidence="8">
    <location>
        <begin position="555"/>
        <end position="575"/>
    </location>
</feature>
<dbReference type="AlphaFoldDB" id="A0A8H3I4J6"/>
<evidence type="ECO:0000313" key="12">
    <source>
        <dbReference type="Proteomes" id="UP000664203"/>
    </source>
</evidence>
<dbReference type="Pfam" id="PF03124">
    <property type="entry name" value="EXS"/>
    <property type="match status" value="1"/>
</dbReference>
<evidence type="ECO:0000259" key="9">
    <source>
        <dbReference type="PROSITE" id="PS51380"/>
    </source>
</evidence>
<dbReference type="GO" id="GO:0005794">
    <property type="term" value="C:Golgi apparatus"/>
    <property type="evidence" value="ECO:0007669"/>
    <property type="project" value="TreeGrafter"/>
</dbReference>